<organism evidence="1 2">
    <name type="scientific">Couchioplanes caeruleus subsp. caeruleus</name>
    <dbReference type="NCBI Taxonomy" id="56427"/>
    <lineage>
        <taxon>Bacteria</taxon>
        <taxon>Bacillati</taxon>
        <taxon>Actinomycetota</taxon>
        <taxon>Actinomycetes</taxon>
        <taxon>Micromonosporales</taxon>
        <taxon>Micromonosporaceae</taxon>
        <taxon>Couchioplanes</taxon>
    </lineage>
</organism>
<keyword evidence="2" id="KW-1185">Reference proteome</keyword>
<accession>A0A1K0FCC6</accession>
<name>A0A1K0FCC6_9ACTN</name>
<comment type="caution">
    <text evidence="1">The sequence shown here is derived from an EMBL/GenBank/DDBJ whole genome shotgun (WGS) entry which is preliminary data.</text>
</comment>
<protein>
    <submittedName>
        <fullName evidence="1">Uncharacterized protein</fullName>
    </submittedName>
</protein>
<reference evidence="1 2" key="1">
    <citation type="submission" date="2016-09" db="EMBL/GenBank/DDBJ databases">
        <title>Couchioplanes caeruleus draft genome sequence.</title>
        <authorList>
            <person name="Sheehan J."/>
            <person name="Caffrey P."/>
        </authorList>
    </citation>
    <scope>NUCLEOTIDE SEQUENCE [LARGE SCALE GENOMIC DNA]</scope>
    <source>
        <strain evidence="1 2">DSM 43634</strain>
    </source>
</reference>
<dbReference type="Proteomes" id="UP000182486">
    <property type="component" value="Unassembled WGS sequence"/>
</dbReference>
<dbReference type="EMBL" id="MEIA01000477">
    <property type="protein sequence ID" value="OJF10400.1"/>
    <property type="molecule type" value="Genomic_DNA"/>
</dbReference>
<dbReference type="AlphaFoldDB" id="A0A1K0FCC6"/>
<gene>
    <name evidence="1" type="ORF">BG844_32215</name>
</gene>
<proteinExistence type="predicted"/>
<evidence type="ECO:0000313" key="1">
    <source>
        <dbReference type="EMBL" id="OJF10400.1"/>
    </source>
</evidence>
<evidence type="ECO:0000313" key="2">
    <source>
        <dbReference type="Proteomes" id="UP000182486"/>
    </source>
</evidence>
<sequence length="85" mass="9486">MTEWVPVDFPPPPDDFHTWAKPAPTPCPDCDCCSKALCDKAIADDSACHLLGNANDFDLTECPCWRKQPGHLPPNPRYPRGKPLR</sequence>